<evidence type="ECO:0000259" key="7">
    <source>
        <dbReference type="Pfam" id="PF05270"/>
    </source>
</evidence>
<keyword evidence="5 6" id="KW-0326">Glycosidase</keyword>
<dbReference type="Proteomes" id="UP000838324">
    <property type="component" value="Unassembled WGS sequence"/>
</dbReference>
<evidence type="ECO:0000313" key="9">
    <source>
        <dbReference type="Proteomes" id="UP000838324"/>
    </source>
</evidence>
<dbReference type="PANTHER" id="PTHR34983">
    <property type="entry name" value="ARABINOGALACTAN ENDO-BETA-1,4-GALACTANASE A"/>
    <property type="match status" value="1"/>
</dbReference>
<evidence type="ECO:0000313" key="8">
    <source>
        <dbReference type="EMBL" id="CAH1208360.1"/>
    </source>
</evidence>
<keyword evidence="4 6" id="KW-0378">Hydrolase</keyword>
<keyword evidence="6" id="KW-0732">Signal</keyword>
<comment type="catalytic activity">
    <reaction evidence="1 6">
        <text>The enzyme specifically hydrolyzes (1-&gt;4)-beta-D-galactosidic linkages in type I arabinogalactans.</text>
        <dbReference type="EC" id="3.2.1.89"/>
    </reaction>
</comment>
<feature type="chain" id="PRO_5044982260" description="Arabinogalactan endo-beta-1,4-galactanase" evidence="6">
    <location>
        <begin position="24"/>
        <end position="477"/>
    </location>
</feature>
<dbReference type="InterPro" id="IPR017853">
    <property type="entry name" value="GH"/>
</dbReference>
<feature type="domain" description="Alpha-L-arabinofuranosidase B arabinose-binding" evidence="7">
    <location>
        <begin position="345"/>
        <end position="472"/>
    </location>
</feature>
<dbReference type="Pfam" id="PF05270">
    <property type="entry name" value="AbfB"/>
    <property type="match status" value="1"/>
</dbReference>
<evidence type="ECO:0000256" key="4">
    <source>
        <dbReference type="ARBA" id="ARBA00022801"/>
    </source>
</evidence>
<dbReference type="CDD" id="cd23399">
    <property type="entry name" value="beta-trefoil_ABD_ABFB"/>
    <property type="match status" value="1"/>
</dbReference>
<accession>A0ABN8GGF9</accession>
<proteinExistence type="inferred from homology"/>
<reference evidence="8" key="1">
    <citation type="submission" date="2022-01" db="EMBL/GenBank/DDBJ databases">
        <authorList>
            <person name="Criscuolo A."/>
        </authorList>
    </citation>
    <scope>NUCLEOTIDE SEQUENCE</scope>
    <source>
        <strain evidence="8">CIP111892</strain>
    </source>
</reference>
<evidence type="ECO:0000256" key="3">
    <source>
        <dbReference type="ARBA" id="ARBA00012556"/>
    </source>
</evidence>
<comment type="similarity">
    <text evidence="2 6">Belongs to the glycosyl hydrolase 53 family.</text>
</comment>
<dbReference type="EMBL" id="CAKMMG010000003">
    <property type="protein sequence ID" value="CAH1208360.1"/>
    <property type="molecule type" value="Genomic_DNA"/>
</dbReference>
<sequence>MLLSMFFLSSIFLALHGDPTASAASAPVAPQFAYGADVSMLPVIEAEGRKLYYRDGTEGDYFDILKKDFGINAVRLRTWVNPNENDSYANQAGTIALAKRAHDKGMDVMIDFHYGDSWNAVGYQICPAAWQGLNYNDLKTTLYNYTYNFMQDLVGQGVTPAWVQIGNETNLGLCGWIGGLSNPTQMVGLFNAGYDAVKSVSPSTIAMIHLAGPQRNLEAFLDPFFSNGGKTDMIGFSSYAALDLQAGVASRAEELQAKYNKPVMMTEVGGKWYKGAQTKTVIANWINLMKRIGGNGSGVFYWAPETPPPGPNGGYDMGALDTNGMWTPAMDAFRDASGAGGEIKRIESYSSQSNFIRHTNFQVRVDQNVSPLDDSKFRIVSGLAGSGTISFESVNYPGYYLRHSNYSLVLKKSDGTDLFKNDSSFMRVPGLADTSWVSYRSYNFPDRYIQIDSSFQLRIDFVNNSNALANSTFREIQ</sequence>
<dbReference type="SUPFAM" id="SSF110221">
    <property type="entry name" value="AbfB domain"/>
    <property type="match status" value="1"/>
</dbReference>
<dbReference type="Gene3D" id="3.20.20.80">
    <property type="entry name" value="Glycosidases"/>
    <property type="match status" value="1"/>
</dbReference>
<name>A0ABN8GGF9_9BACL</name>
<protein>
    <recommendedName>
        <fullName evidence="3 6">Arabinogalactan endo-beta-1,4-galactanase</fullName>
        <ecNumber evidence="3 6">3.2.1.89</ecNumber>
    </recommendedName>
</protein>
<dbReference type="EC" id="3.2.1.89" evidence="3 6"/>
<evidence type="ECO:0000256" key="1">
    <source>
        <dbReference type="ARBA" id="ARBA00001695"/>
    </source>
</evidence>
<evidence type="ECO:0000256" key="5">
    <source>
        <dbReference type="ARBA" id="ARBA00023295"/>
    </source>
</evidence>
<dbReference type="Gene3D" id="2.80.10.50">
    <property type="match status" value="1"/>
</dbReference>
<dbReference type="SUPFAM" id="SSF51445">
    <property type="entry name" value="(Trans)glycosidases"/>
    <property type="match status" value="1"/>
</dbReference>
<feature type="signal peptide" evidence="6">
    <location>
        <begin position="1"/>
        <end position="23"/>
    </location>
</feature>
<dbReference type="PANTHER" id="PTHR34983:SF1">
    <property type="entry name" value="ARABINOGALACTAN ENDO-BETA-1,4-GALACTANASE A"/>
    <property type="match status" value="1"/>
</dbReference>
<dbReference type="RefSeq" id="WP_236334580.1">
    <property type="nucleotide sequence ID" value="NZ_CAKMMG010000003.1"/>
</dbReference>
<dbReference type="Pfam" id="PF07745">
    <property type="entry name" value="Glyco_hydro_53"/>
    <property type="match status" value="1"/>
</dbReference>
<organism evidence="8 9">
    <name type="scientific">Paenibacillus auburnensis</name>
    <dbReference type="NCBI Taxonomy" id="2905649"/>
    <lineage>
        <taxon>Bacteria</taxon>
        <taxon>Bacillati</taxon>
        <taxon>Bacillota</taxon>
        <taxon>Bacilli</taxon>
        <taxon>Bacillales</taxon>
        <taxon>Paenibacillaceae</taxon>
        <taxon>Paenibacillus</taxon>
    </lineage>
</organism>
<gene>
    <name evidence="8" type="ORF">PAECIP111892_03096</name>
</gene>
<comment type="caution">
    <text evidence="8">The sequence shown here is derived from an EMBL/GenBank/DDBJ whole genome shotgun (WGS) entry which is preliminary data.</text>
</comment>
<dbReference type="InterPro" id="IPR011683">
    <property type="entry name" value="Glyco_hydro_53"/>
</dbReference>
<evidence type="ECO:0000256" key="2">
    <source>
        <dbReference type="ARBA" id="ARBA00010687"/>
    </source>
</evidence>
<dbReference type="InterPro" id="IPR036195">
    <property type="entry name" value="AbfB_ABD_sf"/>
</dbReference>
<evidence type="ECO:0000256" key="6">
    <source>
        <dbReference type="RuleBase" id="RU361192"/>
    </source>
</evidence>
<keyword evidence="9" id="KW-1185">Reference proteome</keyword>
<dbReference type="InterPro" id="IPR007934">
    <property type="entry name" value="AbfB_ABD"/>
</dbReference>